<keyword evidence="14" id="KW-0114">cAMP</keyword>
<keyword evidence="13 19" id="KW-0472">Membrane</keyword>
<comment type="subcellular location">
    <subcellularLocation>
        <location evidence="1">Cell membrane</location>
        <topology evidence="1">Multi-pass membrane protein</topology>
    </subcellularLocation>
</comment>
<keyword evidence="11 19" id="KW-1133">Transmembrane helix</keyword>
<proteinExistence type="inferred from homology"/>
<keyword evidence="10" id="KW-0630">Potassium</keyword>
<keyword evidence="8" id="KW-0631">Potassium channel</keyword>
<sequence>MSARQRVAELLEAHQPNDPWGRLVDYFLIGLILANVVAIILATVEPLAARYGGFFWSFEVFSIAVFTLEYLLRLWSCVDLPTREGQPPMTRLRWMLSPLGLIDLLAIAPFYVFYFIGADATHSMLMLRLFRGLRLLRLFKLTRYSPALNLMISVLRKEAGVLAAAASVLLFMLVLASWGIYVLEKDIQPEEFKDIPTAMWWAVITITTVGYGDVVPVSNGGRIFAGVVSLVGIGMMALPAAILASGFYREVHDRNATYRRAVEKALEAGRIKESDAEELEELRDKLGIDSEEAMNTLIEVRHVSGSGDRCPSCGRPFGEGESAQ</sequence>
<evidence type="ECO:0000256" key="6">
    <source>
        <dbReference type="ARBA" id="ARBA00022692"/>
    </source>
</evidence>
<feature type="transmembrane region" description="Helical" evidence="19">
    <location>
        <begin position="26"/>
        <end position="44"/>
    </location>
</feature>
<protein>
    <submittedName>
        <fullName evidence="21">Ion transporter</fullName>
    </submittedName>
</protein>
<feature type="transmembrane region" description="Helical" evidence="19">
    <location>
        <begin position="195"/>
        <end position="211"/>
    </location>
</feature>
<evidence type="ECO:0000256" key="9">
    <source>
        <dbReference type="ARBA" id="ARBA00022882"/>
    </source>
</evidence>
<keyword evidence="7" id="KW-0547">Nucleotide-binding</keyword>
<feature type="transmembrane region" description="Helical" evidence="19">
    <location>
        <begin position="92"/>
        <end position="117"/>
    </location>
</feature>
<evidence type="ECO:0000256" key="7">
    <source>
        <dbReference type="ARBA" id="ARBA00022741"/>
    </source>
</evidence>
<accession>A0A5N0TA26</accession>
<dbReference type="EMBL" id="VYXP01000006">
    <property type="protein sequence ID" value="KAA9130977.1"/>
    <property type="molecule type" value="Genomic_DNA"/>
</dbReference>
<reference evidence="21 22" key="1">
    <citation type="submission" date="2019-09" db="EMBL/GenBank/DDBJ databases">
        <title>Wenzhouxiangella sp. Genome sequencing and assembly.</title>
        <authorList>
            <person name="Zhang R."/>
        </authorList>
    </citation>
    <scope>NUCLEOTIDE SEQUENCE [LARGE SCALE GENOMIC DNA]</scope>
    <source>
        <strain evidence="21 22">W260</strain>
    </source>
</reference>
<dbReference type="Pfam" id="PF00520">
    <property type="entry name" value="Ion_trans"/>
    <property type="match status" value="1"/>
</dbReference>
<dbReference type="GO" id="GO:0005249">
    <property type="term" value="F:voltage-gated potassium channel activity"/>
    <property type="evidence" value="ECO:0007669"/>
    <property type="project" value="InterPro"/>
</dbReference>
<comment type="similarity">
    <text evidence="18">Belongs to the potassium channel family.</text>
</comment>
<name>A0A5N0TA26_9GAMM</name>
<evidence type="ECO:0000256" key="16">
    <source>
        <dbReference type="ARBA" id="ARBA00023303"/>
    </source>
</evidence>
<evidence type="ECO:0000256" key="19">
    <source>
        <dbReference type="SAM" id="Phobius"/>
    </source>
</evidence>
<evidence type="ECO:0000259" key="20">
    <source>
        <dbReference type="Pfam" id="PF00520"/>
    </source>
</evidence>
<keyword evidence="12" id="KW-0406">Ion transport</keyword>
<keyword evidence="9" id="KW-0851">Voltage-gated channel</keyword>
<dbReference type="RefSeq" id="WP_150864615.1">
    <property type="nucleotide sequence ID" value="NZ_VYXP01000006.1"/>
</dbReference>
<feature type="transmembrane region" description="Helical" evidence="19">
    <location>
        <begin position="223"/>
        <end position="248"/>
    </location>
</feature>
<dbReference type="PANTHER" id="PTHR11537:SF254">
    <property type="entry name" value="POTASSIUM VOLTAGE-GATED CHANNEL PROTEIN SHAB"/>
    <property type="match status" value="1"/>
</dbReference>
<dbReference type="AlphaFoldDB" id="A0A5N0TA26"/>
<dbReference type="Gene3D" id="1.20.120.350">
    <property type="entry name" value="Voltage-gated potassium channels. Chain C"/>
    <property type="match status" value="1"/>
</dbReference>
<feature type="domain" description="Ion transport" evidence="20">
    <location>
        <begin position="23"/>
        <end position="250"/>
    </location>
</feature>
<evidence type="ECO:0000256" key="8">
    <source>
        <dbReference type="ARBA" id="ARBA00022826"/>
    </source>
</evidence>
<keyword evidence="15" id="KW-1071">Ligand-gated ion channel</keyword>
<dbReference type="InterPro" id="IPR028325">
    <property type="entry name" value="VG_K_chnl"/>
</dbReference>
<dbReference type="GO" id="GO:0030552">
    <property type="term" value="F:cAMP binding"/>
    <property type="evidence" value="ECO:0007669"/>
    <property type="project" value="UniProtKB-KW"/>
</dbReference>
<evidence type="ECO:0000256" key="13">
    <source>
        <dbReference type="ARBA" id="ARBA00023136"/>
    </source>
</evidence>
<dbReference type="InterPro" id="IPR027359">
    <property type="entry name" value="Volt_channel_dom_sf"/>
</dbReference>
<gene>
    <name evidence="21" type="ORF">F3N42_11545</name>
</gene>
<evidence type="ECO:0000256" key="3">
    <source>
        <dbReference type="ARBA" id="ARBA00022475"/>
    </source>
</evidence>
<keyword evidence="22" id="KW-1185">Reference proteome</keyword>
<feature type="transmembrane region" description="Helical" evidence="19">
    <location>
        <begin position="51"/>
        <end position="72"/>
    </location>
</feature>
<keyword evidence="16" id="KW-0407">Ion channel</keyword>
<evidence type="ECO:0000313" key="22">
    <source>
        <dbReference type="Proteomes" id="UP000325372"/>
    </source>
</evidence>
<evidence type="ECO:0000256" key="17">
    <source>
        <dbReference type="ARBA" id="ARBA00058429"/>
    </source>
</evidence>
<evidence type="ECO:0000256" key="11">
    <source>
        <dbReference type="ARBA" id="ARBA00022989"/>
    </source>
</evidence>
<dbReference type="SUPFAM" id="SSF81324">
    <property type="entry name" value="Voltage-gated potassium channels"/>
    <property type="match status" value="1"/>
</dbReference>
<keyword evidence="6 19" id="KW-0812">Transmembrane</keyword>
<comment type="function">
    <text evidence="17">Cyclic nucleotide-regulated potassium channel activated by cAMP.</text>
</comment>
<dbReference type="InterPro" id="IPR005821">
    <property type="entry name" value="Ion_trans_dom"/>
</dbReference>
<evidence type="ECO:0000256" key="5">
    <source>
        <dbReference type="ARBA" id="ARBA00022566"/>
    </source>
</evidence>
<dbReference type="PANTHER" id="PTHR11537">
    <property type="entry name" value="VOLTAGE-GATED POTASSIUM CHANNEL"/>
    <property type="match status" value="1"/>
</dbReference>
<evidence type="ECO:0000256" key="12">
    <source>
        <dbReference type="ARBA" id="ARBA00023065"/>
    </source>
</evidence>
<keyword evidence="3" id="KW-1003">Cell membrane</keyword>
<evidence type="ECO:0000256" key="14">
    <source>
        <dbReference type="ARBA" id="ARBA00023149"/>
    </source>
</evidence>
<evidence type="ECO:0000256" key="18">
    <source>
        <dbReference type="ARBA" id="ARBA00060926"/>
    </source>
</evidence>
<dbReference type="FunFam" id="1.10.287.70:FF:000181">
    <property type="entry name" value="Cyclic nucleotide-gated potassium channel mll3241"/>
    <property type="match status" value="1"/>
</dbReference>
<dbReference type="Proteomes" id="UP000325372">
    <property type="component" value="Unassembled WGS sequence"/>
</dbReference>
<dbReference type="PRINTS" id="PR00169">
    <property type="entry name" value="KCHANNEL"/>
</dbReference>
<organism evidence="21 22">
    <name type="scientific">Marinihelvus fidelis</name>
    <dbReference type="NCBI Taxonomy" id="2613842"/>
    <lineage>
        <taxon>Bacteria</taxon>
        <taxon>Pseudomonadati</taxon>
        <taxon>Pseudomonadota</taxon>
        <taxon>Gammaproteobacteria</taxon>
        <taxon>Chromatiales</taxon>
        <taxon>Wenzhouxiangellaceae</taxon>
        <taxon>Marinihelvus</taxon>
    </lineage>
</organism>
<evidence type="ECO:0000256" key="1">
    <source>
        <dbReference type="ARBA" id="ARBA00004651"/>
    </source>
</evidence>
<dbReference type="GO" id="GO:0001508">
    <property type="term" value="P:action potential"/>
    <property type="evidence" value="ECO:0007669"/>
    <property type="project" value="TreeGrafter"/>
</dbReference>
<keyword evidence="2" id="KW-0813">Transport</keyword>
<evidence type="ECO:0000256" key="2">
    <source>
        <dbReference type="ARBA" id="ARBA00022448"/>
    </source>
</evidence>
<evidence type="ECO:0000256" key="4">
    <source>
        <dbReference type="ARBA" id="ARBA00022538"/>
    </source>
</evidence>
<dbReference type="Gene3D" id="1.10.287.70">
    <property type="match status" value="1"/>
</dbReference>
<feature type="transmembrane region" description="Helical" evidence="19">
    <location>
        <begin position="161"/>
        <end position="183"/>
    </location>
</feature>
<dbReference type="GO" id="GO:0008076">
    <property type="term" value="C:voltage-gated potassium channel complex"/>
    <property type="evidence" value="ECO:0007669"/>
    <property type="project" value="InterPro"/>
</dbReference>
<comment type="caution">
    <text evidence="21">The sequence shown here is derived from an EMBL/GenBank/DDBJ whole genome shotgun (WGS) entry which is preliminary data.</text>
</comment>
<keyword evidence="4" id="KW-0633">Potassium transport</keyword>
<evidence type="ECO:0000256" key="15">
    <source>
        <dbReference type="ARBA" id="ARBA00023286"/>
    </source>
</evidence>
<keyword evidence="5" id="KW-0116">cAMP-binding</keyword>
<evidence type="ECO:0000256" key="10">
    <source>
        <dbReference type="ARBA" id="ARBA00022958"/>
    </source>
</evidence>
<evidence type="ECO:0000313" key="21">
    <source>
        <dbReference type="EMBL" id="KAA9130977.1"/>
    </source>
</evidence>